<name>A0A644UF42_9ZZZZ</name>
<dbReference type="PANTHER" id="PTHR41775">
    <property type="entry name" value="SECRETED PROTEIN-RELATED"/>
    <property type="match status" value="1"/>
</dbReference>
<dbReference type="Pfam" id="PF18962">
    <property type="entry name" value="Por_Secre_tail"/>
    <property type="match status" value="1"/>
</dbReference>
<dbReference type="NCBIfam" id="TIGR04183">
    <property type="entry name" value="Por_Secre_tail"/>
    <property type="match status" value="1"/>
</dbReference>
<dbReference type="CDD" id="cd00063">
    <property type="entry name" value="FN3"/>
    <property type="match status" value="1"/>
</dbReference>
<dbReference type="PROSITE" id="PS50853">
    <property type="entry name" value="FN3"/>
    <property type="match status" value="1"/>
</dbReference>
<dbReference type="Gene3D" id="2.60.40.10">
    <property type="entry name" value="Immunoglobulins"/>
    <property type="match status" value="1"/>
</dbReference>
<dbReference type="InterPro" id="IPR026444">
    <property type="entry name" value="Secre_tail"/>
</dbReference>
<reference evidence="2" key="1">
    <citation type="submission" date="2019-08" db="EMBL/GenBank/DDBJ databases">
        <authorList>
            <person name="Kucharzyk K."/>
            <person name="Murdoch R.W."/>
            <person name="Higgins S."/>
            <person name="Loffler F."/>
        </authorList>
    </citation>
    <scope>NUCLEOTIDE SEQUENCE</scope>
</reference>
<dbReference type="InterPro" id="IPR003961">
    <property type="entry name" value="FN3_dom"/>
</dbReference>
<dbReference type="SUPFAM" id="SSF49265">
    <property type="entry name" value="Fibronectin type III"/>
    <property type="match status" value="1"/>
</dbReference>
<gene>
    <name evidence="2" type="ORF">SDC9_23346</name>
</gene>
<dbReference type="NCBIfam" id="TIGR03296">
    <property type="entry name" value="M6dom_TIGR03296"/>
    <property type="match status" value="1"/>
</dbReference>
<dbReference type="Gene3D" id="2.60.120.200">
    <property type="match status" value="1"/>
</dbReference>
<dbReference type="GO" id="GO:0006508">
    <property type="term" value="P:proteolysis"/>
    <property type="evidence" value="ECO:0007669"/>
    <property type="project" value="InterPro"/>
</dbReference>
<dbReference type="EMBL" id="VSSQ01000107">
    <property type="protein sequence ID" value="MPL77490.1"/>
    <property type="molecule type" value="Genomic_DNA"/>
</dbReference>
<dbReference type="InterPro" id="IPR036116">
    <property type="entry name" value="FN3_sf"/>
</dbReference>
<comment type="caution">
    <text evidence="2">The sequence shown here is derived from an EMBL/GenBank/DDBJ whole genome shotgun (WGS) entry which is preliminary data.</text>
</comment>
<dbReference type="PANTHER" id="PTHR41775:SF1">
    <property type="entry name" value="PEPTIDASE M6-LIKE DOMAIN-CONTAINING PROTEIN"/>
    <property type="match status" value="1"/>
</dbReference>
<dbReference type="InterPro" id="IPR013783">
    <property type="entry name" value="Ig-like_fold"/>
</dbReference>
<dbReference type="GO" id="GO:0008233">
    <property type="term" value="F:peptidase activity"/>
    <property type="evidence" value="ECO:0007669"/>
    <property type="project" value="InterPro"/>
</dbReference>
<organism evidence="2">
    <name type="scientific">bioreactor metagenome</name>
    <dbReference type="NCBI Taxonomy" id="1076179"/>
    <lineage>
        <taxon>unclassified sequences</taxon>
        <taxon>metagenomes</taxon>
        <taxon>ecological metagenomes</taxon>
    </lineage>
</organism>
<dbReference type="AlphaFoldDB" id="A0A644UF42"/>
<sequence>MKSANKFFSLLIIITFVCNSLFAIPADNTKVLTKKQSNGKIISYTLNGDEFISWATSLDGYTLLNNNKGDLVYAIKNREEELVPSDVLAANNIERTVEDNTFLLSIERGLFYSENQLERIKLKRNERNSNKIVERVPTTGTPNFLVILVNYTDITFDTANIPIMKDQVRVANYTANNRTGSVKDYFFDNSMGNLNANFTVVGPYTLPHDQAYYGANDTYGTDLLPQMMIYDACVLANNDINFQDFDNDSDGIVDMIHIIYAGQGEHTGGGANAIWPHSWVLPPNTILDNVLLNKYSCSSELLDTLNCDGIGPICHEMGHVLGLPDFYDTDYSGSGGNAIEVENWDLMSSGSYNNNCITPPYLSTVERKLLGWINPILINDDTTNCVLSAISDSNMAYRINLQDNEFLIFEHRNKKKWDEYTPGKGMLVYHGDQTLIDNWIIGRNNAINTNPLNRGLFIIPSAGDSTDINSDSTTFPGSKNINYLSNINHKNGNPTGVSLSNIVYASDSSITFNLNNNFPNITIISPTNITTNSATLNGSAIGTDITTYGFEYRMAGNSSYTSQIISSPYMIFNLTNLLPGTTYEYRVFAIKDSITYYTSIIEFNTICLNNLSLPFNNGFEVATLPCWQQYSSNNNFISIVNAGTVPNCFPHSGNRMLKYGSAYLSSGSWATISTPEINIPHQYHQFSFWIYRNFGSYSSPNEGVEVYINSNNDLNGATLLGFISTDRTTPPIESQDGWYNYSYNLPTGTYGNRYFIIKTISDYGYNIFIDDISITQSLSQIPPMVFIDSISMSSSTTFYGTYINGTDEILSKGFEYKTNTSTTWDTIFSQTNDAHFSSSLTNLLQNTLYNVRAFIETQTEGITYSVIDTFLNQNLGINSIENNSLIMQLYPNPTTNITNLIIEGISDETKIIISDIQGRIINSLVANPINSKIIQKIDCSTLSKGVYFINIINSTINKTQKLMVK</sequence>
<proteinExistence type="predicted"/>
<evidence type="ECO:0000313" key="2">
    <source>
        <dbReference type="EMBL" id="MPL77490.1"/>
    </source>
</evidence>
<dbReference type="SUPFAM" id="SSF55486">
    <property type="entry name" value="Metalloproteases ('zincins'), catalytic domain"/>
    <property type="match status" value="1"/>
</dbReference>
<protein>
    <recommendedName>
        <fullName evidence="1">Fibronectin type-III domain-containing protein</fullName>
    </recommendedName>
</protein>
<feature type="domain" description="Fibronectin type-III" evidence="1">
    <location>
        <begin position="520"/>
        <end position="609"/>
    </location>
</feature>
<evidence type="ECO:0000259" key="1">
    <source>
        <dbReference type="PROSITE" id="PS50853"/>
    </source>
</evidence>
<accession>A0A644UF42</accession>
<dbReference type="Pfam" id="PF05547">
    <property type="entry name" value="Peptidase_M6"/>
    <property type="match status" value="1"/>
</dbReference>
<dbReference type="InterPro" id="IPR008757">
    <property type="entry name" value="Peptidase_M6-like_domain"/>
</dbReference>